<protein>
    <submittedName>
        <fullName evidence="1">Uncharacterized protein</fullName>
    </submittedName>
</protein>
<dbReference type="EMBL" id="JAENHO010000028">
    <property type="protein sequence ID" value="MBL7262196.1"/>
    <property type="molecule type" value="Genomic_DNA"/>
</dbReference>
<organism evidence="1 2">
    <name type="scientific">Paractinoplanes lichenicola</name>
    <dbReference type="NCBI Taxonomy" id="2802976"/>
    <lineage>
        <taxon>Bacteria</taxon>
        <taxon>Bacillati</taxon>
        <taxon>Actinomycetota</taxon>
        <taxon>Actinomycetes</taxon>
        <taxon>Micromonosporales</taxon>
        <taxon>Micromonosporaceae</taxon>
        <taxon>Paractinoplanes</taxon>
    </lineage>
</organism>
<name>A0ABS1W633_9ACTN</name>
<dbReference type="Proteomes" id="UP000598996">
    <property type="component" value="Unassembled WGS sequence"/>
</dbReference>
<dbReference type="RefSeq" id="WP_203078741.1">
    <property type="nucleotide sequence ID" value="NZ_JAENHO010000028.1"/>
</dbReference>
<sequence length="53" mass="5729">MLVNAARTAERVPAGRRLFDADVRAAAKDANLSHRTAAELPLTQTRETLTAPL</sequence>
<gene>
    <name evidence="1" type="ORF">JKJ07_48795</name>
</gene>
<comment type="caution">
    <text evidence="1">The sequence shown here is derived from an EMBL/GenBank/DDBJ whole genome shotgun (WGS) entry which is preliminary data.</text>
</comment>
<reference evidence="1 2" key="1">
    <citation type="submission" date="2021-01" db="EMBL/GenBank/DDBJ databases">
        <title>Actinoplanes sp. nov. LDG1-01 isolated from lichen.</title>
        <authorList>
            <person name="Saeng-In P."/>
            <person name="Phongsopitanun W."/>
            <person name="Kanchanasin P."/>
            <person name="Yuki M."/>
            <person name="Kudo T."/>
            <person name="Ohkuma M."/>
            <person name="Tanasupawat S."/>
        </authorList>
    </citation>
    <scope>NUCLEOTIDE SEQUENCE [LARGE SCALE GENOMIC DNA]</scope>
    <source>
        <strain evidence="1 2">LDG1-01</strain>
    </source>
</reference>
<evidence type="ECO:0000313" key="2">
    <source>
        <dbReference type="Proteomes" id="UP000598996"/>
    </source>
</evidence>
<accession>A0ABS1W633</accession>
<evidence type="ECO:0000313" key="1">
    <source>
        <dbReference type="EMBL" id="MBL7262196.1"/>
    </source>
</evidence>
<proteinExistence type="predicted"/>
<keyword evidence="2" id="KW-1185">Reference proteome</keyword>